<comment type="similarity">
    <text evidence="1 6">Belongs to the NusB family.</text>
</comment>
<dbReference type="HAMAP" id="MF_00073">
    <property type="entry name" value="NusB"/>
    <property type="match status" value="1"/>
</dbReference>
<dbReference type="GO" id="GO:0031564">
    <property type="term" value="P:transcription antitermination"/>
    <property type="evidence" value="ECO:0007669"/>
    <property type="project" value="UniProtKB-KW"/>
</dbReference>
<dbReference type="PANTHER" id="PTHR11078">
    <property type="entry name" value="N UTILIZATION SUBSTANCE PROTEIN B-RELATED"/>
    <property type="match status" value="1"/>
</dbReference>
<evidence type="ECO:0000256" key="2">
    <source>
        <dbReference type="ARBA" id="ARBA00022814"/>
    </source>
</evidence>
<evidence type="ECO:0000256" key="5">
    <source>
        <dbReference type="ARBA" id="ARBA00023163"/>
    </source>
</evidence>
<dbReference type="OrthoDB" id="9811381at2"/>
<keyword evidence="5 6" id="KW-0804">Transcription</keyword>
<protein>
    <recommendedName>
        <fullName evidence="6">Transcription antitermination protein NusB</fullName>
    </recommendedName>
    <alternativeName>
        <fullName evidence="6">Antitermination factor NusB</fullName>
    </alternativeName>
</protein>
<dbReference type="EMBL" id="RQET01000004">
    <property type="protein sequence ID" value="TGK12338.1"/>
    <property type="molecule type" value="Genomic_DNA"/>
</dbReference>
<name>A0A4R9GHX1_9LEPT</name>
<dbReference type="RefSeq" id="WP_135767736.1">
    <property type="nucleotide sequence ID" value="NZ_RQET01000004.1"/>
</dbReference>
<evidence type="ECO:0000313" key="9">
    <source>
        <dbReference type="Proteomes" id="UP000298458"/>
    </source>
</evidence>
<reference evidence="8" key="1">
    <citation type="journal article" date="2019" name="PLoS Negl. Trop. Dis.">
        <title>Revisiting the worldwide diversity of Leptospira species in the environment.</title>
        <authorList>
            <person name="Vincent A.T."/>
            <person name="Schiettekatte O."/>
            <person name="Bourhy P."/>
            <person name="Veyrier F.J."/>
            <person name="Picardeau M."/>
        </authorList>
    </citation>
    <scope>NUCLEOTIDE SEQUENCE [LARGE SCALE GENOMIC DNA]</scope>
    <source>
        <strain evidence="8">SSW15</strain>
    </source>
</reference>
<keyword evidence="4 6" id="KW-0805">Transcription regulation</keyword>
<keyword evidence="3 6" id="KW-0694">RNA-binding</keyword>
<evidence type="ECO:0000256" key="6">
    <source>
        <dbReference type="HAMAP-Rule" id="MF_00073"/>
    </source>
</evidence>
<dbReference type="Gene3D" id="1.10.940.10">
    <property type="entry name" value="NusB-like"/>
    <property type="match status" value="1"/>
</dbReference>
<dbReference type="GO" id="GO:0005829">
    <property type="term" value="C:cytosol"/>
    <property type="evidence" value="ECO:0007669"/>
    <property type="project" value="TreeGrafter"/>
</dbReference>
<accession>A0A4R9GHX1</accession>
<dbReference type="InterPro" id="IPR006027">
    <property type="entry name" value="NusB_RsmB_TIM44"/>
</dbReference>
<organism evidence="8 9">
    <name type="scientific">Leptospira fletcheri</name>
    <dbReference type="NCBI Taxonomy" id="2484981"/>
    <lineage>
        <taxon>Bacteria</taxon>
        <taxon>Pseudomonadati</taxon>
        <taxon>Spirochaetota</taxon>
        <taxon>Spirochaetia</taxon>
        <taxon>Leptospirales</taxon>
        <taxon>Leptospiraceae</taxon>
        <taxon>Leptospira</taxon>
    </lineage>
</organism>
<feature type="domain" description="NusB/RsmB/TIM44" evidence="7">
    <location>
        <begin position="6"/>
        <end position="131"/>
    </location>
</feature>
<dbReference type="GO" id="GO:0003723">
    <property type="term" value="F:RNA binding"/>
    <property type="evidence" value="ECO:0007669"/>
    <property type="project" value="UniProtKB-UniRule"/>
</dbReference>
<comment type="caution">
    <text evidence="8">The sequence shown here is derived from an EMBL/GenBank/DDBJ whole genome shotgun (WGS) entry which is preliminary data.</text>
</comment>
<dbReference type="Pfam" id="PF01029">
    <property type="entry name" value="NusB"/>
    <property type="match status" value="1"/>
</dbReference>
<comment type="function">
    <text evidence="6">Involved in transcription antitermination. Required for transcription of ribosomal RNA (rRNA) genes. Binds specifically to the boxA antiterminator sequence of the ribosomal RNA (rrn) operons.</text>
</comment>
<proteinExistence type="inferred from homology"/>
<keyword evidence="2 6" id="KW-0889">Transcription antitermination</keyword>
<keyword evidence="9" id="KW-1185">Reference proteome</keyword>
<evidence type="ECO:0000256" key="3">
    <source>
        <dbReference type="ARBA" id="ARBA00022884"/>
    </source>
</evidence>
<dbReference type="NCBIfam" id="TIGR01951">
    <property type="entry name" value="nusB"/>
    <property type="match status" value="1"/>
</dbReference>
<evidence type="ECO:0000256" key="4">
    <source>
        <dbReference type="ARBA" id="ARBA00023015"/>
    </source>
</evidence>
<dbReference type="PANTHER" id="PTHR11078:SF3">
    <property type="entry name" value="ANTITERMINATION NUSB DOMAIN-CONTAINING PROTEIN"/>
    <property type="match status" value="1"/>
</dbReference>
<dbReference type="InterPro" id="IPR035926">
    <property type="entry name" value="NusB-like_sf"/>
</dbReference>
<dbReference type="InterPro" id="IPR011605">
    <property type="entry name" value="NusB_fam"/>
</dbReference>
<sequence>MSVSRRKAREIAVMALYQLELVKPPISEVLKFKWYDKKIETEERDFAVSIINGVVKNSEAIDTLIKKYSRNWDFERISPVNKCILRLSIYGLLNSMEIPPIVVIDEAVELTKEFESENSVPFINGILNSILQYETNRHGKPDPQKPDLPGDGRT</sequence>
<dbReference type="Proteomes" id="UP000298458">
    <property type="component" value="Unassembled WGS sequence"/>
</dbReference>
<dbReference type="SUPFAM" id="SSF48013">
    <property type="entry name" value="NusB-like"/>
    <property type="match status" value="1"/>
</dbReference>
<evidence type="ECO:0000256" key="1">
    <source>
        <dbReference type="ARBA" id="ARBA00005952"/>
    </source>
</evidence>
<gene>
    <name evidence="6 8" type="primary">nusB</name>
    <name evidence="8" type="ORF">EHO60_08785</name>
</gene>
<evidence type="ECO:0000313" key="8">
    <source>
        <dbReference type="EMBL" id="TGK12338.1"/>
    </source>
</evidence>
<dbReference type="GO" id="GO:0006353">
    <property type="term" value="P:DNA-templated transcription termination"/>
    <property type="evidence" value="ECO:0007669"/>
    <property type="project" value="UniProtKB-UniRule"/>
</dbReference>
<evidence type="ECO:0000259" key="7">
    <source>
        <dbReference type="Pfam" id="PF01029"/>
    </source>
</evidence>
<dbReference type="AlphaFoldDB" id="A0A4R9GHX1"/>